<dbReference type="GO" id="GO:0000287">
    <property type="term" value="F:magnesium ion binding"/>
    <property type="evidence" value="ECO:0007669"/>
    <property type="project" value="UniProtKB-UniRule"/>
</dbReference>
<feature type="binding site" evidence="9">
    <location>
        <position position="9"/>
    </location>
    <ligand>
        <name>Mg(2+)</name>
        <dbReference type="ChEBI" id="CHEBI:18420"/>
    </ligand>
</feature>
<keyword evidence="12" id="KW-1185">Reference proteome</keyword>
<dbReference type="GO" id="GO:0005524">
    <property type="term" value="F:ATP binding"/>
    <property type="evidence" value="ECO:0007669"/>
    <property type="project" value="UniProtKB-KW"/>
</dbReference>
<comment type="similarity">
    <text evidence="1 9 10">Belongs to the acetokinase family.</text>
</comment>
<dbReference type="PROSITE" id="PS01076">
    <property type="entry name" value="ACETATE_KINASE_2"/>
    <property type="match status" value="1"/>
</dbReference>
<dbReference type="GO" id="GO:0005829">
    <property type="term" value="C:cytosol"/>
    <property type="evidence" value="ECO:0007669"/>
    <property type="project" value="TreeGrafter"/>
</dbReference>
<keyword evidence="11" id="KW-0614">Plasmid</keyword>
<dbReference type="PROSITE" id="PS01075">
    <property type="entry name" value="ACETATE_KINASE_1"/>
    <property type="match status" value="1"/>
</dbReference>
<feature type="binding site" evidence="9">
    <location>
        <begin position="333"/>
        <end position="337"/>
    </location>
    <ligand>
        <name>ATP</name>
        <dbReference type="ChEBI" id="CHEBI:30616"/>
    </ligand>
</feature>
<dbReference type="GO" id="GO:0006085">
    <property type="term" value="P:acetyl-CoA biosynthetic process"/>
    <property type="evidence" value="ECO:0007669"/>
    <property type="project" value="UniProtKB-UniRule"/>
</dbReference>
<evidence type="ECO:0000256" key="2">
    <source>
        <dbReference type="ARBA" id="ARBA00022490"/>
    </source>
</evidence>
<comment type="function">
    <text evidence="9">Catalyzes the formation of acetyl phosphate from acetate and ATP. Can also catalyze the reverse reaction.</text>
</comment>
<evidence type="ECO:0000256" key="1">
    <source>
        <dbReference type="ARBA" id="ARBA00008748"/>
    </source>
</evidence>
<evidence type="ECO:0000256" key="9">
    <source>
        <dbReference type="HAMAP-Rule" id="MF_00020"/>
    </source>
</evidence>
<dbReference type="AlphaFoldDB" id="A0A2K8UIA7"/>
<keyword evidence="7 9" id="KW-0067">ATP-binding</keyword>
<geneLocation type="plasmid" evidence="12">
    <name>pts417</name>
</geneLocation>
<organism evidence="11 12">
    <name type="scientific">Candidatus Thiodictyon syntrophicum</name>
    <dbReference type="NCBI Taxonomy" id="1166950"/>
    <lineage>
        <taxon>Bacteria</taxon>
        <taxon>Pseudomonadati</taxon>
        <taxon>Pseudomonadota</taxon>
        <taxon>Gammaproteobacteria</taxon>
        <taxon>Chromatiales</taxon>
        <taxon>Chromatiaceae</taxon>
        <taxon>Thiodictyon</taxon>
    </lineage>
</organism>
<feature type="site" description="Transition state stabilizer" evidence="9">
    <location>
        <position position="186"/>
    </location>
</feature>
<dbReference type="Pfam" id="PF00871">
    <property type="entry name" value="Acetate_kinase"/>
    <property type="match status" value="1"/>
</dbReference>
<dbReference type="InterPro" id="IPR004372">
    <property type="entry name" value="Ac/propionate_kinase"/>
</dbReference>
<keyword evidence="8 9" id="KW-0460">Magnesium</keyword>
<keyword evidence="6 9" id="KW-0418">Kinase</keyword>
<comment type="subunit">
    <text evidence="9">Homodimer.</text>
</comment>
<evidence type="ECO:0000256" key="10">
    <source>
        <dbReference type="RuleBase" id="RU003835"/>
    </source>
</evidence>
<keyword evidence="3 9" id="KW-0808">Transferase</keyword>
<dbReference type="EMBL" id="CP020371">
    <property type="protein sequence ID" value="AUB85288.1"/>
    <property type="molecule type" value="Genomic_DNA"/>
</dbReference>
<evidence type="ECO:0000256" key="3">
    <source>
        <dbReference type="ARBA" id="ARBA00022679"/>
    </source>
</evidence>
<feature type="binding site" evidence="9">
    <location>
        <begin position="213"/>
        <end position="217"/>
    </location>
    <ligand>
        <name>ATP</name>
        <dbReference type="ChEBI" id="CHEBI:30616"/>
    </ligand>
</feature>
<sequence>MNELILTLNAGSSSIKFALYEIVDDAPTVRVKGQVEGIGTAPHFVAKDTQGRLLAESYWEPGPAGAGGGQGHARAFKRIWGWLADAAGGGSILAVGHRVGHGGETYAEPVLVDAQVLEVLTGLIPLVPLHQPNNLAAIRAVAADHPDLPQVACFDTGFHRGRAKVTEQLGLPRALLARGVKRYGFHGLSYEYIAGRLHELAPEVAQGRVVVAHLGSGASMTAMVGGRSVDTTMSFSALDGLPMGTRCGVLDAGVILYLMREDGLGVAELEDLLYKRSGLLGLSGVSNDLRDLHASEDPAAAEAIDYFCYRIGQTLGALCAAGGGLDALVFTAGVGENDAEIRARVCRDAAWLGIRLDDAANQRRGPRISPVGATPSVWVIPTDEEAMIARHTLRVVRGR</sequence>
<dbReference type="OrthoDB" id="9802453at2"/>
<feature type="site" description="Transition state stabilizer" evidence="9">
    <location>
        <position position="246"/>
    </location>
</feature>
<evidence type="ECO:0000313" key="11">
    <source>
        <dbReference type="EMBL" id="AUB85288.1"/>
    </source>
</evidence>
<dbReference type="SUPFAM" id="SSF53067">
    <property type="entry name" value="Actin-like ATPase domain"/>
    <property type="match status" value="2"/>
</dbReference>
<evidence type="ECO:0000256" key="4">
    <source>
        <dbReference type="ARBA" id="ARBA00022723"/>
    </source>
</evidence>
<keyword evidence="2 9" id="KW-0963">Cytoplasm</keyword>
<dbReference type="HAMAP" id="MF_00020">
    <property type="entry name" value="Acetate_kinase"/>
    <property type="match status" value="1"/>
</dbReference>
<dbReference type="Gene3D" id="3.30.420.40">
    <property type="match status" value="2"/>
</dbReference>
<dbReference type="InterPro" id="IPR023865">
    <property type="entry name" value="Aliphatic_acid_kinase_CS"/>
</dbReference>
<protein>
    <recommendedName>
        <fullName evidence="9">Acetate kinase</fullName>
        <ecNumber evidence="9">2.7.2.1</ecNumber>
    </recommendedName>
    <alternativeName>
        <fullName evidence="9">Acetokinase</fullName>
    </alternativeName>
</protein>
<dbReference type="NCBIfam" id="TIGR00016">
    <property type="entry name" value="ackA"/>
    <property type="match status" value="1"/>
</dbReference>
<evidence type="ECO:0000313" key="12">
    <source>
        <dbReference type="Proteomes" id="UP000232638"/>
    </source>
</evidence>
<keyword evidence="5 9" id="KW-0547">Nucleotide-binding</keyword>
<evidence type="ECO:0000256" key="8">
    <source>
        <dbReference type="ARBA" id="ARBA00022842"/>
    </source>
</evidence>
<dbReference type="GO" id="GO:0008776">
    <property type="term" value="F:acetate kinase activity"/>
    <property type="evidence" value="ECO:0007669"/>
    <property type="project" value="UniProtKB-UniRule"/>
</dbReference>
<name>A0A2K8UIA7_9GAMM</name>
<dbReference type="PANTHER" id="PTHR21060:SF21">
    <property type="entry name" value="ACETATE KINASE"/>
    <property type="match status" value="1"/>
</dbReference>
<reference evidence="11 12" key="1">
    <citation type="submission" date="2017-03" db="EMBL/GenBank/DDBJ databases">
        <title>Complete genome sequence of Candidatus 'Thiodictyon syntrophicum' sp. nov. strain Cad16T, a photolithoautotroph purple sulfur bacterium isolated from an alpine meromictic lake.</title>
        <authorList>
            <person name="Luedin S.M."/>
            <person name="Pothier J.F."/>
            <person name="Danza F."/>
            <person name="Storelli N."/>
            <person name="Wittwer M."/>
            <person name="Tonolla M."/>
        </authorList>
    </citation>
    <scope>NUCLEOTIDE SEQUENCE [LARGE SCALE GENOMIC DNA]</scope>
    <source>
        <strain evidence="11 12">Cad16T</strain>
        <plasmid evidence="12">Plasmid pts417</plasmid>
    </source>
</reference>
<comment type="subcellular location">
    <subcellularLocation>
        <location evidence="9">Cytoplasm</location>
    </subcellularLocation>
</comment>
<evidence type="ECO:0000256" key="7">
    <source>
        <dbReference type="ARBA" id="ARBA00022840"/>
    </source>
</evidence>
<comment type="catalytic activity">
    <reaction evidence="9">
        <text>acetate + ATP = acetyl phosphate + ADP</text>
        <dbReference type="Rhea" id="RHEA:11352"/>
        <dbReference type="ChEBI" id="CHEBI:22191"/>
        <dbReference type="ChEBI" id="CHEBI:30089"/>
        <dbReference type="ChEBI" id="CHEBI:30616"/>
        <dbReference type="ChEBI" id="CHEBI:456216"/>
        <dbReference type="EC" id="2.7.2.1"/>
    </reaction>
</comment>
<feature type="binding site" evidence="9">
    <location>
        <position position="98"/>
    </location>
    <ligand>
        <name>substrate</name>
    </ligand>
</feature>
<dbReference type="UniPathway" id="UPA00340">
    <property type="reaction ID" value="UER00458"/>
</dbReference>
<dbReference type="PIRSF" id="PIRSF000722">
    <property type="entry name" value="Acetate_prop_kin"/>
    <property type="match status" value="1"/>
</dbReference>
<dbReference type="KEGG" id="tsy:THSYN_30765"/>
<dbReference type="RefSeq" id="WP_100922923.1">
    <property type="nucleotide sequence ID" value="NZ_CP020371.1"/>
</dbReference>
<comment type="cofactor">
    <cofactor evidence="9">
        <name>Mg(2+)</name>
        <dbReference type="ChEBI" id="CHEBI:18420"/>
    </cofactor>
    <cofactor evidence="9">
        <name>Mn(2+)</name>
        <dbReference type="ChEBI" id="CHEBI:29035"/>
    </cofactor>
    <text evidence="9">Mg(2+). Can also accept Mn(2+).</text>
</comment>
<dbReference type="PRINTS" id="PR00471">
    <property type="entry name" value="ACETATEKNASE"/>
</dbReference>
<dbReference type="GO" id="GO:0006083">
    <property type="term" value="P:acetate metabolic process"/>
    <property type="evidence" value="ECO:0007669"/>
    <property type="project" value="TreeGrafter"/>
</dbReference>
<dbReference type="InterPro" id="IPR043129">
    <property type="entry name" value="ATPase_NBD"/>
</dbReference>
<evidence type="ECO:0000256" key="6">
    <source>
        <dbReference type="ARBA" id="ARBA00022777"/>
    </source>
</evidence>
<proteinExistence type="inferred from homology"/>
<dbReference type="Proteomes" id="UP000232638">
    <property type="component" value="Plasmid pTs417"/>
</dbReference>
<feature type="binding site" evidence="9">
    <location>
        <begin position="288"/>
        <end position="290"/>
    </location>
    <ligand>
        <name>ATP</name>
        <dbReference type="ChEBI" id="CHEBI:30616"/>
    </ligand>
</feature>
<accession>A0A2K8UIA7</accession>
<dbReference type="PANTHER" id="PTHR21060">
    <property type="entry name" value="ACETATE KINASE"/>
    <property type="match status" value="1"/>
</dbReference>
<evidence type="ECO:0000256" key="5">
    <source>
        <dbReference type="ARBA" id="ARBA00022741"/>
    </source>
</evidence>
<feature type="binding site" evidence="9">
    <location>
        <position position="16"/>
    </location>
    <ligand>
        <name>ATP</name>
        <dbReference type="ChEBI" id="CHEBI:30616"/>
    </ligand>
</feature>
<feature type="active site" description="Proton donor/acceptor" evidence="9">
    <location>
        <position position="155"/>
    </location>
</feature>
<dbReference type="InterPro" id="IPR000890">
    <property type="entry name" value="Aliphatic_acid_kin_short-chain"/>
</dbReference>
<feature type="binding site" evidence="9">
    <location>
        <position position="384"/>
    </location>
    <ligand>
        <name>Mg(2+)</name>
        <dbReference type="ChEBI" id="CHEBI:18420"/>
    </ligand>
</feature>
<comment type="pathway">
    <text evidence="9">Metabolic intermediate biosynthesis; acetyl-CoA biosynthesis; acetyl-CoA from acetate: step 1/2.</text>
</comment>
<dbReference type="EC" id="2.7.2.1" evidence="9"/>
<gene>
    <name evidence="9" type="primary">ackA</name>
    <name evidence="11" type="ORF">THSYN_30765</name>
</gene>
<keyword evidence="4 9" id="KW-0479">Metal-binding</keyword>